<comment type="caution">
    <text evidence="8">The sequence shown here is derived from an EMBL/GenBank/DDBJ whole genome shotgun (WGS) entry which is preliminary data.</text>
</comment>
<evidence type="ECO:0000256" key="1">
    <source>
        <dbReference type="ARBA" id="ARBA00004141"/>
    </source>
</evidence>
<dbReference type="Proteomes" id="UP001500221">
    <property type="component" value="Unassembled WGS sequence"/>
</dbReference>
<evidence type="ECO:0000259" key="7">
    <source>
        <dbReference type="Pfam" id="PF04932"/>
    </source>
</evidence>
<protein>
    <recommendedName>
        <fullName evidence="7">O-antigen ligase-related domain-containing protein</fullName>
    </recommendedName>
</protein>
<dbReference type="InterPro" id="IPR051533">
    <property type="entry name" value="WaaL-like"/>
</dbReference>
<name>A0ABP9PC05_9ACTN</name>
<evidence type="ECO:0000256" key="4">
    <source>
        <dbReference type="ARBA" id="ARBA00023136"/>
    </source>
</evidence>
<evidence type="ECO:0000256" key="3">
    <source>
        <dbReference type="ARBA" id="ARBA00022989"/>
    </source>
</evidence>
<feature type="transmembrane region" description="Helical" evidence="6">
    <location>
        <begin position="89"/>
        <end position="108"/>
    </location>
</feature>
<feature type="region of interest" description="Disordered" evidence="5">
    <location>
        <begin position="433"/>
        <end position="460"/>
    </location>
</feature>
<dbReference type="PANTHER" id="PTHR37422">
    <property type="entry name" value="TEICHURONIC ACID BIOSYNTHESIS PROTEIN TUAE"/>
    <property type="match status" value="1"/>
</dbReference>
<comment type="subcellular location">
    <subcellularLocation>
        <location evidence="1">Membrane</location>
        <topology evidence="1">Multi-pass membrane protein</topology>
    </subcellularLocation>
</comment>
<feature type="transmembrane region" description="Helical" evidence="6">
    <location>
        <begin position="33"/>
        <end position="55"/>
    </location>
</feature>
<evidence type="ECO:0000256" key="5">
    <source>
        <dbReference type="SAM" id="MobiDB-lite"/>
    </source>
</evidence>
<reference evidence="9" key="1">
    <citation type="journal article" date="2019" name="Int. J. Syst. Evol. Microbiol.">
        <title>The Global Catalogue of Microorganisms (GCM) 10K type strain sequencing project: providing services to taxonomists for standard genome sequencing and annotation.</title>
        <authorList>
            <consortium name="The Broad Institute Genomics Platform"/>
            <consortium name="The Broad Institute Genome Sequencing Center for Infectious Disease"/>
            <person name="Wu L."/>
            <person name="Ma J."/>
        </authorList>
    </citation>
    <scope>NUCLEOTIDE SEQUENCE [LARGE SCALE GENOMIC DNA]</scope>
    <source>
        <strain evidence="9">JCM 18459</strain>
    </source>
</reference>
<evidence type="ECO:0000256" key="2">
    <source>
        <dbReference type="ARBA" id="ARBA00022692"/>
    </source>
</evidence>
<keyword evidence="2 6" id="KW-0812">Transmembrane</keyword>
<gene>
    <name evidence="8" type="ORF">GCM10023340_04380</name>
</gene>
<evidence type="ECO:0000256" key="6">
    <source>
        <dbReference type="SAM" id="Phobius"/>
    </source>
</evidence>
<feature type="transmembrane region" description="Helical" evidence="6">
    <location>
        <begin position="359"/>
        <end position="376"/>
    </location>
</feature>
<feature type="transmembrane region" description="Helical" evidence="6">
    <location>
        <begin position="268"/>
        <end position="287"/>
    </location>
</feature>
<feature type="transmembrane region" description="Helical" evidence="6">
    <location>
        <begin position="388"/>
        <end position="406"/>
    </location>
</feature>
<proteinExistence type="predicted"/>
<feature type="transmembrane region" description="Helical" evidence="6">
    <location>
        <begin position="197"/>
        <end position="216"/>
    </location>
</feature>
<feature type="transmembrane region" description="Helical" evidence="6">
    <location>
        <begin position="143"/>
        <end position="164"/>
    </location>
</feature>
<keyword evidence="4 6" id="KW-0472">Membrane</keyword>
<feature type="transmembrane region" description="Helical" evidence="6">
    <location>
        <begin position="6"/>
        <end position="26"/>
    </location>
</feature>
<feature type="transmembrane region" description="Helical" evidence="6">
    <location>
        <begin position="245"/>
        <end position="261"/>
    </location>
</feature>
<feature type="domain" description="O-antigen ligase-related" evidence="7">
    <location>
        <begin position="232"/>
        <end position="364"/>
    </location>
</feature>
<organism evidence="8 9">
    <name type="scientific">Nocardioides marinquilinus</name>
    <dbReference type="NCBI Taxonomy" id="1210400"/>
    <lineage>
        <taxon>Bacteria</taxon>
        <taxon>Bacillati</taxon>
        <taxon>Actinomycetota</taxon>
        <taxon>Actinomycetes</taxon>
        <taxon>Propionibacteriales</taxon>
        <taxon>Nocardioidaceae</taxon>
        <taxon>Nocardioides</taxon>
    </lineage>
</organism>
<dbReference type="Pfam" id="PF04932">
    <property type="entry name" value="Wzy_C"/>
    <property type="match status" value="1"/>
</dbReference>
<feature type="transmembrane region" description="Helical" evidence="6">
    <location>
        <begin position="114"/>
        <end position="131"/>
    </location>
</feature>
<keyword evidence="3 6" id="KW-1133">Transmembrane helix</keyword>
<dbReference type="RefSeq" id="WP_345454085.1">
    <property type="nucleotide sequence ID" value="NZ_BAABKG010000001.1"/>
</dbReference>
<evidence type="ECO:0000313" key="9">
    <source>
        <dbReference type="Proteomes" id="UP001500221"/>
    </source>
</evidence>
<accession>A0ABP9PC05</accession>
<dbReference type="InterPro" id="IPR007016">
    <property type="entry name" value="O-antigen_ligase-rel_domated"/>
</dbReference>
<evidence type="ECO:0000313" key="8">
    <source>
        <dbReference type="EMBL" id="GAA5141883.1"/>
    </source>
</evidence>
<dbReference type="EMBL" id="BAABKG010000001">
    <property type="protein sequence ID" value="GAA5141883.1"/>
    <property type="molecule type" value="Genomic_DNA"/>
</dbReference>
<dbReference type="PANTHER" id="PTHR37422:SF13">
    <property type="entry name" value="LIPOPOLYSACCHARIDE BIOSYNTHESIS PROTEIN PA4999-RELATED"/>
    <property type="match status" value="1"/>
</dbReference>
<sequence length="460" mass="47991">MPTLAAAWPIVGLVLLLAVPLGWLFLSRPQRGLLLLAALAPFDGLLLIVPGGASLGSWKEGLVLLVLAATFVAPPEARRPADDGARLPGWAIAALALTALGAASAVVVGGIVGLWGFKVGFFYLLLPVICWRCPLDAKERDRLVGILMAAGVVTAVVGLAQQVVGPERLNELGYTYNDVIRFSGSLLRSFSTFTQPFSFGLFVMLVLLLATPVAIADHRRLRNRLFLLSTPLLLIGMATSVVRGAILGLVAGMVFLALWRYRGLVHLVPPLLLVPVLLPASVLATFLSSSSLGERGSGWQETFGLVAEAPWGQGLGTSGAAAEKALELGAERNDILIVGGANYQPDNQYVKTLLELGPIGLWLLLLVGAAALVAAVRTASAHVGVDRALAEGVAACLIAAGAGSLVATYLEIFPLDLYFWLLLGVLLCLDPRSTSTPSPSAPEGAGSRPTSASSSPPSVP</sequence>
<keyword evidence="9" id="KW-1185">Reference proteome</keyword>